<dbReference type="PANTHER" id="PTHR36449">
    <property type="entry name" value="ACETYLTRANSFERASE-RELATED"/>
    <property type="match status" value="1"/>
</dbReference>
<evidence type="ECO:0000256" key="1">
    <source>
        <dbReference type="ARBA" id="ARBA00009342"/>
    </source>
</evidence>
<protein>
    <submittedName>
        <fullName evidence="10">GNAT family N-acetyltransferase</fullName>
    </submittedName>
</protein>
<dbReference type="GO" id="GO:0000049">
    <property type="term" value="F:tRNA binding"/>
    <property type="evidence" value="ECO:0007669"/>
    <property type="project" value="UniProtKB-KW"/>
</dbReference>
<reference evidence="13" key="1">
    <citation type="submission" date="2018-07" db="EMBL/GenBank/DDBJ databases">
        <authorList>
            <consortium name="PulseNet: The National Subtyping Network for Foodborne Disease Surveillance"/>
            <person name="Tarr C.L."/>
            <person name="Trees E."/>
            <person name="Katz L.S."/>
            <person name="Carleton-Romer H.A."/>
            <person name="Stroika S."/>
            <person name="Kucerova Z."/>
            <person name="Roache K.F."/>
            <person name="Sabol A.L."/>
            <person name="Besser J."/>
            <person name="Gerner-Smidt P."/>
        </authorList>
    </citation>
    <scope>NUCLEOTIDE SEQUENCE</scope>
    <source>
        <strain evidence="13">PNUSAS002073</strain>
    </source>
</reference>
<evidence type="ECO:0000259" key="8">
    <source>
        <dbReference type="PROSITE" id="PS51186"/>
    </source>
</evidence>
<dbReference type="Pfam" id="PF13673">
    <property type="entry name" value="Acetyltransf_10"/>
    <property type="match status" value="1"/>
</dbReference>
<gene>
    <name evidence="11" type="ORF">A6E75_20440</name>
    <name evidence="13" type="ORF">A8D33_22170</name>
    <name evidence="9" type="ORF">APX06_21545</name>
    <name evidence="10" type="ORF">BGP46_23470</name>
    <name evidence="12" type="ORF">CGD37_22075</name>
</gene>
<evidence type="ECO:0000313" key="12">
    <source>
        <dbReference type="EMBL" id="ECT9251180.1"/>
    </source>
</evidence>
<dbReference type="AlphaFoldDB" id="A0A3V4YXE0"/>
<dbReference type="SUPFAM" id="SSF55729">
    <property type="entry name" value="Acyl-CoA N-acyltransferases (Nat)"/>
    <property type="match status" value="1"/>
</dbReference>
<keyword evidence="2" id="KW-0678">Repressor</keyword>
<evidence type="ECO:0000313" key="10">
    <source>
        <dbReference type="EMBL" id="ECS5572079.1"/>
    </source>
</evidence>
<evidence type="ECO:0000256" key="6">
    <source>
        <dbReference type="ARBA" id="ARBA00023315"/>
    </source>
</evidence>
<dbReference type="InterPro" id="IPR016181">
    <property type="entry name" value="Acyl_CoA_acyltransferase"/>
</dbReference>
<organism evidence="10">
    <name type="scientific">Salmonella enterica subsp. enterica serovar Cerro</name>
    <dbReference type="NCBI Taxonomy" id="340188"/>
    <lineage>
        <taxon>Bacteria</taxon>
        <taxon>Pseudomonadati</taxon>
        <taxon>Pseudomonadota</taxon>
        <taxon>Gammaproteobacteria</taxon>
        <taxon>Enterobacterales</taxon>
        <taxon>Enterobacteriaceae</taxon>
        <taxon>Salmonella</taxon>
    </lineage>
</organism>
<dbReference type="GO" id="GO:0016747">
    <property type="term" value="F:acyltransferase activity, transferring groups other than amino-acyl groups"/>
    <property type="evidence" value="ECO:0007669"/>
    <property type="project" value="InterPro"/>
</dbReference>
<evidence type="ECO:0000313" key="13">
    <source>
        <dbReference type="EMBL" id="ECU6931671.1"/>
    </source>
</evidence>
<proteinExistence type="inferred from homology"/>
<keyword evidence="3" id="KW-0820">tRNA-binding</keyword>
<evidence type="ECO:0000256" key="5">
    <source>
        <dbReference type="ARBA" id="ARBA00022679"/>
    </source>
</evidence>
<dbReference type="EMBL" id="AAKOHZ010000038">
    <property type="protein sequence ID" value="ECT9251180.1"/>
    <property type="molecule type" value="Genomic_DNA"/>
</dbReference>
<keyword evidence="5 10" id="KW-0808">Transferase</keyword>
<comment type="caution">
    <text evidence="10">The sequence shown here is derived from an EMBL/GenBank/DDBJ whole genome shotgun (WGS) entry which is preliminary data.</text>
</comment>
<keyword evidence="6" id="KW-0012">Acyltransferase</keyword>
<evidence type="ECO:0000313" key="9">
    <source>
        <dbReference type="EMBL" id="ECS2244553.1"/>
    </source>
</evidence>
<dbReference type="Proteomes" id="UP000839902">
    <property type="component" value="Unassembled WGS sequence"/>
</dbReference>
<sequence length="153" mass="17218">MLNKFLEQLKRQCSRDNIKALVLIDDSNQVAGFVTASLYQLGKERIPDDTFPYAPPPLVAVMKIPMIAVDKEYQRQGWGVQLMRAVLDYALESAEQVKGIKGVYLDAKVDARSFYEDLGFDAISEDVSLNGTVPMFISMDTLRDSKMDQNTQC</sequence>
<dbReference type="PANTHER" id="PTHR36449:SF1">
    <property type="entry name" value="ACETYLTRANSFERASE"/>
    <property type="match status" value="1"/>
</dbReference>
<feature type="domain" description="N-acetyltransferase" evidence="8">
    <location>
        <begin position="1"/>
        <end position="140"/>
    </location>
</feature>
<evidence type="ECO:0000256" key="3">
    <source>
        <dbReference type="ARBA" id="ARBA00022555"/>
    </source>
</evidence>
<dbReference type="EMBL" id="AAKIXF010000026">
    <property type="protein sequence ID" value="ECS2244553.1"/>
    <property type="molecule type" value="Genomic_DNA"/>
</dbReference>
<dbReference type="EMBL" id="AAKQSY010000027">
    <property type="protein sequence ID" value="ECU6931671.1"/>
    <property type="molecule type" value="Genomic_DNA"/>
</dbReference>
<dbReference type="CDD" id="cd04301">
    <property type="entry name" value="NAT_SF"/>
    <property type="match status" value="1"/>
</dbReference>
<dbReference type="InterPro" id="IPR000182">
    <property type="entry name" value="GNAT_dom"/>
</dbReference>
<name>A0A3V4YXE0_SALET</name>
<evidence type="ECO:0000256" key="4">
    <source>
        <dbReference type="ARBA" id="ARBA00022649"/>
    </source>
</evidence>
<dbReference type="EMBL" id="AAKJYZ010000042">
    <property type="protein sequence ID" value="ECS5572079.1"/>
    <property type="molecule type" value="Genomic_DNA"/>
</dbReference>
<evidence type="ECO:0000256" key="7">
    <source>
        <dbReference type="ARBA" id="ARBA00049880"/>
    </source>
</evidence>
<dbReference type="PROSITE" id="PS51186">
    <property type="entry name" value="GNAT"/>
    <property type="match status" value="1"/>
</dbReference>
<comment type="similarity">
    <text evidence="1">Belongs to the acetyltransferase family. GNAT subfamily.</text>
</comment>
<dbReference type="Gene3D" id="3.40.630.30">
    <property type="match status" value="1"/>
</dbReference>
<reference evidence="10" key="2">
    <citation type="submission" date="2018-07" db="EMBL/GenBank/DDBJ databases">
        <authorList>
            <consortium name="NARMS: The National Antimicrobial Resistance Monitoring System"/>
        </authorList>
    </citation>
    <scope>NUCLEOTIDE SEQUENCE</scope>
    <source>
        <strain evidence="9">FSIS1503023</strain>
        <strain evidence="11">FSIS1606185</strain>
        <strain evidence="10">FSIS1607449</strain>
        <strain evidence="12">FSIS1702211</strain>
    </source>
</reference>
<evidence type="ECO:0000256" key="2">
    <source>
        <dbReference type="ARBA" id="ARBA00022491"/>
    </source>
</evidence>
<keyword evidence="4" id="KW-1277">Toxin-antitoxin system</keyword>
<accession>A0A3V4YXE0</accession>
<keyword evidence="3" id="KW-0694">RNA-binding</keyword>
<comment type="catalytic activity">
    <reaction evidence="7">
        <text>glycyl-tRNA(Gly) + acetyl-CoA = N-acetylglycyl-tRNA(Gly) + CoA + H(+)</text>
        <dbReference type="Rhea" id="RHEA:81867"/>
        <dbReference type="Rhea" id="RHEA-COMP:9683"/>
        <dbReference type="Rhea" id="RHEA-COMP:19766"/>
        <dbReference type="ChEBI" id="CHEBI:15378"/>
        <dbReference type="ChEBI" id="CHEBI:57287"/>
        <dbReference type="ChEBI" id="CHEBI:57288"/>
        <dbReference type="ChEBI" id="CHEBI:78522"/>
        <dbReference type="ChEBI" id="CHEBI:232036"/>
    </reaction>
</comment>
<evidence type="ECO:0000313" key="11">
    <source>
        <dbReference type="EMBL" id="ECT6426824.1"/>
    </source>
</evidence>
<dbReference type="EMBL" id="AAKNKP010000026">
    <property type="protein sequence ID" value="ECT6426824.1"/>
    <property type="molecule type" value="Genomic_DNA"/>
</dbReference>